<evidence type="ECO:0000259" key="1">
    <source>
        <dbReference type="Pfam" id="PF13472"/>
    </source>
</evidence>
<comment type="caution">
    <text evidence="2">The sequence shown here is derived from an EMBL/GenBank/DDBJ whole genome shotgun (WGS) entry which is preliminary data.</text>
</comment>
<sequence>MSSIRILAFGASLTEGYHSMGYKFHPYTIRLSQLLRSLFETVDINNAGVSGEAILSGTMLPRLKQLLSSAKNKYDWVLILAGTNDTVRDQQKASIIFDTYKLLINECHKHEARVLAMTLPETVFPRDYPLDVQRQEFNRLLKEELISKNNINNIVVLDVDKLLPQHSLSQNERQQIWDDELHLTPKGYDQLGQLIDDALKPYIT</sequence>
<gene>
    <name evidence="2" type="ORF">IZO911_LOCUS36912</name>
    <name evidence="3" type="ORF">KXQ929_LOCUS35634</name>
</gene>
<dbReference type="PANTHER" id="PTHR30383:SF19">
    <property type="entry name" value="FIBRONECTIN TYPE-III DOMAIN-CONTAINING PROTEIN"/>
    <property type="match status" value="1"/>
</dbReference>
<dbReference type="Proteomes" id="UP000663860">
    <property type="component" value="Unassembled WGS sequence"/>
</dbReference>
<dbReference type="Gene3D" id="3.40.50.1110">
    <property type="entry name" value="SGNH hydrolase"/>
    <property type="match status" value="1"/>
</dbReference>
<protein>
    <recommendedName>
        <fullName evidence="1">SGNH hydrolase-type esterase domain-containing protein</fullName>
    </recommendedName>
</protein>
<dbReference type="InterPro" id="IPR013830">
    <property type="entry name" value="SGNH_hydro"/>
</dbReference>
<evidence type="ECO:0000313" key="2">
    <source>
        <dbReference type="EMBL" id="CAF1353636.1"/>
    </source>
</evidence>
<dbReference type="InterPro" id="IPR036514">
    <property type="entry name" value="SGNH_hydro_sf"/>
</dbReference>
<evidence type="ECO:0000313" key="4">
    <source>
        <dbReference type="Proteomes" id="UP000663860"/>
    </source>
</evidence>
<reference evidence="2" key="1">
    <citation type="submission" date="2021-02" db="EMBL/GenBank/DDBJ databases">
        <authorList>
            <person name="Nowell W R."/>
        </authorList>
    </citation>
    <scope>NUCLEOTIDE SEQUENCE</scope>
</reference>
<dbReference type="SUPFAM" id="SSF52266">
    <property type="entry name" value="SGNH hydrolase"/>
    <property type="match status" value="1"/>
</dbReference>
<dbReference type="PANTHER" id="PTHR30383">
    <property type="entry name" value="THIOESTERASE 1/PROTEASE 1/LYSOPHOSPHOLIPASE L1"/>
    <property type="match status" value="1"/>
</dbReference>
<dbReference type="Proteomes" id="UP000663868">
    <property type="component" value="Unassembled WGS sequence"/>
</dbReference>
<dbReference type="EMBL" id="CAJNOE010000891">
    <property type="protein sequence ID" value="CAF1353636.1"/>
    <property type="molecule type" value="Genomic_DNA"/>
</dbReference>
<dbReference type="CDD" id="cd00229">
    <property type="entry name" value="SGNH_hydrolase"/>
    <property type="match status" value="1"/>
</dbReference>
<dbReference type="AlphaFoldDB" id="A0A815HGD1"/>
<dbReference type="Pfam" id="PF13472">
    <property type="entry name" value="Lipase_GDSL_2"/>
    <property type="match status" value="1"/>
</dbReference>
<dbReference type="InterPro" id="IPR051532">
    <property type="entry name" value="Ester_Hydrolysis_Enzymes"/>
</dbReference>
<dbReference type="GO" id="GO:0004622">
    <property type="term" value="F:phosphatidylcholine lysophospholipase activity"/>
    <property type="evidence" value="ECO:0007669"/>
    <property type="project" value="TreeGrafter"/>
</dbReference>
<dbReference type="EMBL" id="CAJOBB010005233">
    <property type="protein sequence ID" value="CAF4120889.1"/>
    <property type="molecule type" value="Genomic_DNA"/>
</dbReference>
<feature type="domain" description="SGNH hydrolase-type esterase" evidence="1">
    <location>
        <begin position="8"/>
        <end position="189"/>
    </location>
</feature>
<proteinExistence type="predicted"/>
<name>A0A815HGD1_9BILA</name>
<accession>A0A815HGD1</accession>
<evidence type="ECO:0000313" key="3">
    <source>
        <dbReference type="EMBL" id="CAF4120889.1"/>
    </source>
</evidence>
<organism evidence="2 4">
    <name type="scientific">Adineta steineri</name>
    <dbReference type="NCBI Taxonomy" id="433720"/>
    <lineage>
        <taxon>Eukaryota</taxon>
        <taxon>Metazoa</taxon>
        <taxon>Spiralia</taxon>
        <taxon>Gnathifera</taxon>
        <taxon>Rotifera</taxon>
        <taxon>Eurotatoria</taxon>
        <taxon>Bdelloidea</taxon>
        <taxon>Adinetida</taxon>
        <taxon>Adinetidae</taxon>
        <taxon>Adineta</taxon>
    </lineage>
</organism>